<evidence type="ECO:0000259" key="8">
    <source>
        <dbReference type="PROSITE" id="PS50850"/>
    </source>
</evidence>
<feature type="transmembrane region" description="Helical" evidence="7">
    <location>
        <begin position="449"/>
        <end position="476"/>
    </location>
</feature>
<evidence type="ECO:0000313" key="10">
    <source>
        <dbReference type="Proteomes" id="UP000326950"/>
    </source>
</evidence>
<evidence type="ECO:0000256" key="7">
    <source>
        <dbReference type="SAM" id="Phobius"/>
    </source>
</evidence>
<feature type="transmembrane region" description="Helical" evidence="7">
    <location>
        <begin position="381"/>
        <end position="403"/>
    </location>
</feature>
<dbReference type="InterPro" id="IPR020846">
    <property type="entry name" value="MFS_dom"/>
</dbReference>
<dbReference type="PROSITE" id="PS00216">
    <property type="entry name" value="SUGAR_TRANSPORT_1"/>
    <property type="match status" value="1"/>
</dbReference>
<feature type="transmembrane region" description="Helical" evidence="7">
    <location>
        <begin position="266"/>
        <end position="286"/>
    </location>
</feature>
<feature type="compositionally biased region" description="Basic and acidic residues" evidence="6">
    <location>
        <begin position="63"/>
        <end position="87"/>
    </location>
</feature>
<evidence type="ECO:0000256" key="6">
    <source>
        <dbReference type="SAM" id="MobiDB-lite"/>
    </source>
</evidence>
<dbReference type="AlphaFoldDB" id="A0A5N6UJ01"/>
<dbReference type="PROSITE" id="PS50850">
    <property type="entry name" value="MFS"/>
    <property type="match status" value="1"/>
</dbReference>
<evidence type="ECO:0000256" key="1">
    <source>
        <dbReference type="ARBA" id="ARBA00004651"/>
    </source>
</evidence>
<dbReference type="InterPro" id="IPR005829">
    <property type="entry name" value="Sugar_transporter_CS"/>
</dbReference>
<dbReference type="GO" id="GO:0005886">
    <property type="term" value="C:plasma membrane"/>
    <property type="evidence" value="ECO:0007669"/>
    <property type="project" value="UniProtKB-SubCell"/>
</dbReference>
<keyword evidence="5 7" id="KW-0472">Membrane</keyword>
<dbReference type="SUPFAM" id="SSF103473">
    <property type="entry name" value="MFS general substrate transporter"/>
    <property type="match status" value="1"/>
</dbReference>
<dbReference type="EMBL" id="ML738691">
    <property type="protein sequence ID" value="KAE8158624.1"/>
    <property type="molecule type" value="Genomic_DNA"/>
</dbReference>
<sequence>MDTITEVADEAKVFGANHEANDQNKSTLEKEGHGCSNLSPPPSSASATFHHSNSRSSWGSEQLSHDKCGEYPDARVEGTLPRADHGPYKVSFDGDQDPMCPRSMPLVRKWVIVLIVCTGTLCVTCTSSIYTTTYTQMNPEFHTSTLISTVGLSSFVLGIGTGPLLTGPLSEHYGRRPIYLVAWSMFLVWTIPSAVAKNIQTIIVSRFFNGFTGGTFLSVAGGTAGDVFSRNQIQAPMALVSSVPFIGPSLGPVLGGFINSHLDWTWTYYIMIIWSAVLLICMIFFAPETYHPIILRAKARALRQDTGNDRYRAPMEDNTKTWRQIIVVSLLRPFQLLFLEPMCLCLDIYSAILLGILYLFFGTFPMVFRTTYDMNLWQGGLTFVGIIVGMVIAAATTPIWSNIRERLMNKNEKEHGRSEPEYRLPPAIVGGILIPIGLFWFGWTTYSRIHWIVPIIGSAVFGGGLLLAFTGIFTFLVDAYPQYAASALAANGFARCTFAAAFPLFGSQMYDKLGYQWATSLLAFLTVAMMPFPWLFFKYGKALRAKSKFALPD</sequence>
<feature type="transmembrane region" description="Helical" evidence="7">
    <location>
        <begin position="143"/>
        <end position="165"/>
    </location>
</feature>
<evidence type="ECO:0000256" key="4">
    <source>
        <dbReference type="ARBA" id="ARBA00022989"/>
    </source>
</evidence>
<keyword evidence="4 7" id="KW-1133">Transmembrane helix</keyword>
<proteinExistence type="inferred from homology"/>
<feature type="domain" description="Major facilitator superfamily (MFS) profile" evidence="8">
    <location>
        <begin position="112"/>
        <end position="541"/>
    </location>
</feature>
<dbReference type="OrthoDB" id="3561359at2759"/>
<dbReference type="FunFam" id="1.20.1250.20:FF:000082">
    <property type="entry name" value="MFS multidrug transporter, putative"/>
    <property type="match status" value="1"/>
</dbReference>
<feature type="transmembrane region" description="Helical" evidence="7">
    <location>
        <begin position="235"/>
        <end position="254"/>
    </location>
</feature>
<feature type="region of interest" description="Disordered" evidence="6">
    <location>
        <begin position="1"/>
        <end position="88"/>
    </location>
</feature>
<gene>
    <name evidence="9" type="ORF">BDV40DRAFT_275373</name>
</gene>
<evidence type="ECO:0000256" key="2">
    <source>
        <dbReference type="ARBA" id="ARBA00008335"/>
    </source>
</evidence>
<comment type="similarity">
    <text evidence="2">Belongs to the major facilitator superfamily.</text>
</comment>
<organism evidence="9 10">
    <name type="scientific">Aspergillus tamarii</name>
    <dbReference type="NCBI Taxonomy" id="41984"/>
    <lineage>
        <taxon>Eukaryota</taxon>
        <taxon>Fungi</taxon>
        <taxon>Dikarya</taxon>
        <taxon>Ascomycota</taxon>
        <taxon>Pezizomycotina</taxon>
        <taxon>Eurotiomycetes</taxon>
        <taxon>Eurotiomycetidae</taxon>
        <taxon>Eurotiales</taxon>
        <taxon>Aspergillaceae</taxon>
        <taxon>Aspergillus</taxon>
        <taxon>Aspergillus subgen. Circumdati</taxon>
    </lineage>
</organism>
<feature type="compositionally biased region" description="Basic and acidic residues" evidence="6">
    <location>
        <begin position="19"/>
        <end position="33"/>
    </location>
</feature>
<dbReference type="PANTHER" id="PTHR23502:SF7">
    <property type="entry name" value="DRUG_PROTON ANTIPORTER YHK8-RELATED"/>
    <property type="match status" value="1"/>
</dbReference>
<dbReference type="Proteomes" id="UP000326950">
    <property type="component" value="Unassembled WGS sequence"/>
</dbReference>
<evidence type="ECO:0000313" key="9">
    <source>
        <dbReference type="EMBL" id="KAE8158624.1"/>
    </source>
</evidence>
<dbReference type="PANTHER" id="PTHR23502">
    <property type="entry name" value="MAJOR FACILITATOR SUPERFAMILY"/>
    <property type="match status" value="1"/>
</dbReference>
<feature type="transmembrane region" description="Helical" evidence="7">
    <location>
        <begin position="424"/>
        <end position="443"/>
    </location>
</feature>
<name>A0A5N6UJ01_ASPTM</name>
<feature type="transmembrane region" description="Helical" evidence="7">
    <location>
        <begin position="336"/>
        <end position="361"/>
    </location>
</feature>
<dbReference type="CDD" id="cd17323">
    <property type="entry name" value="MFS_Tpo1_MDR_like"/>
    <property type="match status" value="1"/>
</dbReference>
<keyword evidence="3 7" id="KW-0812">Transmembrane</keyword>
<feature type="transmembrane region" description="Helical" evidence="7">
    <location>
        <begin position="177"/>
        <end position="195"/>
    </location>
</feature>
<dbReference type="InterPro" id="IPR036259">
    <property type="entry name" value="MFS_trans_sf"/>
</dbReference>
<dbReference type="GO" id="GO:0022857">
    <property type="term" value="F:transmembrane transporter activity"/>
    <property type="evidence" value="ECO:0007669"/>
    <property type="project" value="InterPro"/>
</dbReference>
<dbReference type="Gene3D" id="1.20.1250.20">
    <property type="entry name" value="MFS general substrate transporter like domains"/>
    <property type="match status" value="1"/>
</dbReference>
<feature type="transmembrane region" description="Helical" evidence="7">
    <location>
        <begin position="207"/>
        <end position="228"/>
    </location>
</feature>
<protein>
    <submittedName>
        <fullName evidence="9">Major facilitator superfamily domain-containing protein</fullName>
    </submittedName>
</protein>
<dbReference type="GO" id="GO:0140115">
    <property type="term" value="P:export across plasma membrane"/>
    <property type="evidence" value="ECO:0007669"/>
    <property type="project" value="UniProtKB-ARBA"/>
</dbReference>
<accession>A0A5N6UJ01</accession>
<feature type="transmembrane region" description="Helical" evidence="7">
    <location>
        <begin position="110"/>
        <end position="131"/>
    </location>
</feature>
<evidence type="ECO:0000256" key="3">
    <source>
        <dbReference type="ARBA" id="ARBA00022692"/>
    </source>
</evidence>
<dbReference type="GO" id="GO:0042908">
    <property type="term" value="P:xenobiotic transport"/>
    <property type="evidence" value="ECO:0007669"/>
    <property type="project" value="UniProtKB-ARBA"/>
</dbReference>
<dbReference type="InterPro" id="IPR011701">
    <property type="entry name" value="MFS"/>
</dbReference>
<feature type="compositionally biased region" description="Polar residues" evidence="6">
    <location>
        <begin position="49"/>
        <end position="62"/>
    </location>
</feature>
<evidence type="ECO:0000256" key="5">
    <source>
        <dbReference type="ARBA" id="ARBA00023136"/>
    </source>
</evidence>
<comment type="subcellular location">
    <subcellularLocation>
        <location evidence="1">Cell membrane</location>
        <topology evidence="1">Multi-pass membrane protein</topology>
    </subcellularLocation>
</comment>
<keyword evidence="10" id="KW-1185">Reference proteome</keyword>
<reference evidence="9 10" key="1">
    <citation type="submission" date="2019-04" db="EMBL/GenBank/DDBJ databases">
        <title>Friends and foes A comparative genomics study of 23 Aspergillus species from section Flavi.</title>
        <authorList>
            <consortium name="DOE Joint Genome Institute"/>
            <person name="Kjaerbolling I."/>
            <person name="Vesth T."/>
            <person name="Frisvad J.C."/>
            <person name="Nybo J.L."/>
            <person name="Theobald S."/>
            <person name="Kildgaard S."/>
            <person name="Isbrandt T."/>
            <person name="Kuo A."/>
            <person name="Sato A."/>
            <person name="Lyhne E.K."/>
            <person name="Kogle M.E."/>
            <person name="Wiebenga A."/>
            <person name="Kun R.S."/>
            <person name="Lubbers R.J."/>
            <person name="Makela M.R."/>
            <person name="Barry K."/>
            <person name="Chovatia M."/>
            <person name="Clum A."/>
            <person name="Daum C."/>
            <person name="Haridas S."/>
            <person name="He G."/>
            <person name="LaButti K."/>
            <person name="Lipzen A."/>
            <person name="Mondo S."/>
            <person name="Riley R."/>
            <person name="Salamov A."/>
            <person name="Simmons B.A."/>
            <person name="Magnuson J.K."/>
            <person name="Henrissat B."/>
            <person name="Mortensen U.H."/>
            <person name="Larsen T.O."/>
            <person name="Devries R.P."/>
            <person name="Grigoriev I.V."/>
            <person name="Machida M."/>
            <person name="Baker S.E."/>
            <person name="Andersen M.R."/>
        </authorList>
    </citation>
    <scope>NUCLEOTIDE SEQUENCE [LARGE SCALE GENOMIC DNA]</scope>
    <source>
        <strain evidence="9 10">CBS 117626</strain>
    </source>
</reference>
<dbReference type="Pfam" id="PF07690">
    <property type="entry name" value="MFS_1"/>
    <property type="match status" value="1"/>
</dbReference>
<feature type="transmembrane region" description="Helical" evidence="7">
    <location>
        <begin position="517"/>
        <end position="537"/>
    </location>
</feature>